<organism evidence="3 4">
    <name type="scientific">Stylophora pistillata</name>
    <name type="common">Smooth cauliflower coral</name>
    <dbReference type="NCBI Taxonomy" id="50429"/>
    <lineage>
        <taxon>Eukaryota</taxon>
        <taxon>Metazoa</taxon>
        <taxon>Cnidaria</taxon>
        <taxon>Anthozoa</taxon>
        <taxon>Hexacorallia</taxon>
        <taxon>Scleractinia</taxon>
        <taxon>Astrocoeniina</taxon>
        <taxon>Pocilloporidae</taxon>
        <taxon>Stylophora</taxon>
    </lineage>
</organism>
<keyword evidence="3" id="KW-0418">Kinase</keyword>
<feature type="region of interest" description="Disordered" evidence="1">
    <location>
        <begin position="445"/>
        <end position="465"/>
    </location>
</feature>
<dbReference type="InterPro" id="IPR000719">
    <property type="entry name" value="Prot_kinase_dom"/>
</dbReference>
<dbReference type="GO" id="GO:0004672">
    <property type="term" value="F:protein kinase activity"/>
    <property type="evidence" value="ECO:0007669"/>
    <property type="project" value="InterPro"/>
</dbReference>
<accession>A0A2B4SPQ2</accession>
<dbReference type="PANTHER" id="PTHR48011">
    <property type="entry name" value="CCR4-NOT TRANSCRIPTIONAL COMPLEX SUBUNIT CAF120-RELATED"/>
    <property type="match status" value="1"/>
</dbReference>
<name>A0A2B4SPQ2_STYPI</name>
<evidence type="ECO:0000259" key="2">
    <source>
        <dbReference type="PROSITE" id="PS50011"/>
    </source>
</evidence>
<dbReference type="PROSITE" id="PS50011">
    <property type="entry name" value="PROTEIN_KINASE_DOM"/>
    <property type="match status" value="1"/>
</dbReference>
<comment type="caution">
    <text evidence="3">The sequence shown here is derived from an EMBL/GenBank/DDBJ whole genome shotgun (WGS) entry which is preliminary data.</text>
</comment>
<proteinExistence type="predicted"/>
<dbReference type="PROSITE" id="PS00108">
    <property type="entry name" value="PROTEIN_KINASE_ST"/>
    <property type="match status" value="1"/>
</dbReference>
<feature type="compositionally biased region" description="Pro residues" evidence="1">
    <location>
        <begin position="456"/>
        <end position="465"/>
    </location>
</feature>
<sequence length="465" mass="52907">MNSRVTSLSGFLATLNDYDCAGFDDPRIFSGTCKDIANGVQYLHHRNVAHRDLKPANVLVSNQHYCQLTKEEIGKVWIECPMFCKLADFGESRSNEMQTKSILNSQTLRVNRATPVYQTPEILVGKTRLSVATIEDMKKADVWAVECWNNDHRIPMFKKSRATRHQVYDAKSKARQQGNDDVDDLLKYAGDKEDLALHHSDYPEDLWVFGRSSKCSELDRFTGSHILSHPFSVDPTFSPGKFEVTPVVFKHLLLDSKRTGGNPIFLGPTMSHQNDQKTYGRRCKEEGWSDDRDNGKPQRCYTNCSESMNNLMKAAKNIFTKETGTTHLTKLQFIRHVFEAIHDHQVEEFQSAVAGVSDEYVLADHSKYLQVPAVLWFDWSPQTRNKYIGNIQRLPMEDISQQKDVPWPSDSMSEDRCEFKDLEVDVAGILSDHFGYSADNIHSTKARGNKLSQPLSQPPTIQPKA</sequence>
<dbReference type="Pfam" id="PF00069">
    <property type="entry name" value="Pkinase"/>
    <property type="match status" value="1"/>
</dbReference>
<evidence type="ECO:0000313" key="3">
    <source>
        <dbReference type="EMBL" id="PFX32654.1"/>
    </source>
</evidence>
<keyword evidence="3" id="KW-0808">Transferase</keyword>
<dbReference type="EMBL" id="LSMT01000020">
    <property type="protein sequence ID" value="PFX32654.1"/>
    <property type="molecule type" value="Genomic_DNA"/>
</dbReference>
<dbReference type="Gene3D" id="1.10.510.10">
    <property type="entry name" value="Transferase(Phosphotransferase) domain 1"/>
    <property type="match status" value="1"/>
</dbReference>
<feature type="domain" description="Protein kinase" evidence="2">
    <location>
        <begin position="1"/>
        <end position="232"/>
    </location>
</feature>
<dbReference type="GO" id="GO:0007165">
    <property type="term" value="P:signal transduction"/>
    <property type="evidence" value="ECO:0007669"/>
    <property type="project" value="TreeGrafter"/>
</dbReference>
<dbReference type="SUPFAM" id="SSF56112">
    <property type="entry name" value="Protein kinase-like (PK-like)"/>
    <property type="match status" value="1"/>
</dbReference>
<evidence type="ECO:0000256" key="1">
    <source>
        <dbReference type="SAM" id="MobiDB-lite"/>
    </source>
</evidence>
<dbReference type="PANTHER" id="PTHR48011:SF4">
    <property type="entry name" value="MITOGEN-ACTIVATED PROTEIN KINASE KINASE KINASE 19"/>
    <property type="match status" value="1"/>
</dbReference>
<keyword evidence="4" id="KW-1185">Reference proteome</keyword>
<dbReference type="OrthoDB" id="4062651at2759"/>
<protein>
    <submittedName>
        <fullName evidence="3">Serine/threonine-protein kinase SSN3</fullName>
    </submittedName>
</protein>
<dbReference type="InterPro" id="IPR052751">
    <property type="entry name" value="Plant_MAPKKK"/>
</dbReference>
<gene>
    <name evidence="3" type="primary">SSN3</name>
    <name evidence="3" type="ORF">AWC38_SpisGene2515</name>
</gene>
<dbReference type="Proteomes" id="UP000225706">
    <property type="component" value="Unassembled WGS sequence"/>
</dbReference>
<dbReference type="STRING" id="50429.A0A2B4SPQ2"/>
<dbReference type="GO" id="GO:0005524">
    <property type="term" value="F:ATP binding"/>
    <property type="evidence" value="ECO:0007669"/>
    <property type="project" value="InterPro"/>
</dbReference>
<dbReference type="AlphaFoldDB" id="A0A2B4SPQ2"/>
<reference evidence="4" key="1">
    <citation type="journal article" date="2017" name="bioRxiv">
        <title>Comparative analysis of the genomes of Stylophora pistillata and Acropora digitifera provides evidence for extensive differences between species of corals.</title>
        <authorList>
            <person name="Voolstra C.R."/>
            <person name="Li Y."/>
            <person name="Liew Y.J."/>
            <person name="Baumgarten S."/>
            <person name="Zoccola D."/>
            <person name="Flot J.-F."/>
            <person name="Tambutte S."/>
            <person name="Allemand D."/>
            <person name="Aranda M."/>
        </authorList>
    </citation>
    <scope>NUCLEOTIDE SEQUENCE [LARGE SCALE GENOMIC DNA]</scope>
</reference>
<dbReference type="InterPro" id="IPR008271">
    <property type="entry name" value="Ser/Thr_kinase_AS"/>
</dbReference>
<evidence type="ECO:0000313" key="4">
    <source>
        <dbReference type="Proteomes" id="UP000225706"/>
    </source>
</evidence>
<dbReference type="InterPro" id="IPR011009">
    <property type="entry name" value="Kinase-like_dom_sf"/>
</dbReference>